<accession>A0A1A8VM01</accession>
<evidence type="ECO:0000313" key="10">
    <source>
        <dbReference type="Proteomes" id="UP000078560"/>
    </source>
</evidence>
<dbReference type="EMBL" id="FLQU01000062">
    <property type="protein sequence ID" value="SBS80292.1"/>
    <property type="molecule type" value="Genomic_DNA"/>
</dbReference>
<comment type="similarity">
    <text evidence="6">Belongs to the WD repeat STRAP family.</text>
</comment>
<dbReference type="AlphaFoldDB" id="A0A1A8VM01"/>
<comment type="subunit">
    <text evidence="7">Component of the eukaryotic translation initiation factor 3 (eIF-3) complex.</text>
</comment>
<dbReference type="SUPFAM" id="SSF50998">
    <property type="entry name" value="Quinoprotein alcohol dehydrogenase-like"/>
    <property type="match status" value="1"/>
</dbReference>
<evidence type="ECO:0000256" key="6">
    <source>
        <dbReference type="ARBA" id="ARBA00038394"/>
    </source>
</evidence>
<dbReference type="InterPro" id="IPR015943">
    <property type="entry name" value="WD40/YVTN_repeat-like_dom_sf"/>
</dbReference>
<dbReference type="PROSITE" id="PS50082">
    <property type="entry name" value="WD_REPEATS_2"/>
    <property type="match status" value="2"/>
</dbReference>
<name>A0A1A8VM01_PLAOA</name>
<dbReference type="Pfam" id="PF24805">
    <property type="entry name" value="EIF3I"/>
    <property type="match status" value="1"/>
</dbReference>
<evidence type="ECO:0000256" key="8">
    <source>
        <dbReference type="PROSITE-ProRule" id="PRU00221"/>
    </source>
</evidence>
<dbReference type="GO" id="GO:0001732">
    <property type="term" value="P:formation of cytoplasmic translation initiation complex"/>
    <property type="evidence" value="ECO:0007669"/>
    <property type="project" value="UniProtKB-UniRule"/>
</dbReference>
<dbReference type="SMART" id="SM00320">
    <property type="entry name" value="WD40"/>
    <property type="match status" value="4"/>
</dbReference>
<evidence type="ECO:0000256" key="2">
    <source>
        <dbReference type="ARBA" id="ARBA00022540"/>
    </source>
</evidence>
<keyword evidence="2 7" id="KW-0396">Initiation factor</keyword>
<dbReference type="PANTHER" id="PTHR19877">
    <property type="entry name" value="EUKARYOTIC TRANSLATION INITIATION FACTOR 3 SUBUNIT I"/>
    <property type="match status" value="1"/>
</dbReference>
<dbReference type="GO" id="GO:0033290">
    <property type="term" value="C:eukaryotic 48S preinitiation complex"/>
    <property type="evidence" value="ECO:0007669"/>
    <property type="project" value="UniProtKB-UniRule"/>
</dbReference>
<sequence>MKRKYLCGHSRPLTHVNTNYDGDLLFTTGRVRKNAEEKLPFIRSLAWLYECSGAVYNSDVTYDSKRIVCSSAANKVYMFDVYTGETLKVIEESGPVRFVEFNRNPLEQNKIVVANDRLKADHKRYIKLYDLRSDTLIWKQEHESRCIQVRWCFFDKLILSAHENGEIVIWNSEDGHQIRKFQAHTKEVTNLAFDKDRMIMLSSSSDGTATLRDAINFDVINEYKADRPLNTCDISPLFKNENNPKNHIILAGGQAAEHVTTTATGEGKFQTLLYDIIHANELGSIKGHFGTVHSIKFLPHGDGFVSGGEDGFARIYHFDKDYFIGKGNRKEDYQIARYNGETVKWKERKRERL</sequence>
<dbReference type="HAMAP" id="MF_03008">
    <property type="entry name" value="eIF3i"/>
    <property type="match status" value="1"/>
</dbReference>
<dbReference type="GO" id="GO:0016282">
    <property type="term" value="C:eukaryotic 43S preinitiation complex"/>
    <property type="evidence" value="ECO:0007669"/>
    <property type="project" value="UniProtKB-UniRule"/>
</dbReference>
<dbReference type="GO" id="GO:0003723">
    <property type="term" value="F:RNA binding"/>
    <property type="evidence" value="ECO:0007669"/>
    <property type="project" value="TreeGrafter"/>
</dbReference>
<gene>
    <name evidence="9" type="ORF">POVCU2_0004710</name>
</gene>
<comment type="function">
    <text evidence="7">Component of the eukaryotic translation initiation factor 3 (eIF-3) complex, which is involved in protein synthesis of a specialized repertoire of mRNAs and, together with other initiation factors, stimulates binding of mRNA and methionyl-tRNAi to the 40S ribosome. The eIF-3 complex specifically targets and initiates translation of a subset of mRNAs involved in cell proliferation.</text>
</comment>
<evidence type="ECO:0000256" key="5">
    <source>
        <dbReference type="ARBA" id="ARBA00022917"/>
    </source>
</evidence>
<keyword evidence="3 8" id="KW-0853">WD repeat</keyword>
<evidence type="ECO:0000256" key="3">
    <source>
        <dbReference type="ARBA" id="ARBA00022574"/>
    </source>
</evidence>
<dbReference type="Proteomes" id="UP000078560">
    <property type="component" value="Unassembled WGS sequence"/>
</dbReference>
<dbReference type="GO" id="GO:0071541">
    <property type="term" value="C:eukaryotic translation initiation factor 3 complex, eIF3m"/>
    <property type="evidence" value="ECO:0007669"/>
    <property type="project" value="TreeGrafter"/>
</dbReference>
<dbReference type="InterPro" id="IPR027525">
    <property type="entry name" value="eIF3i"/>
</dbReference>
<keyword evidence="1 7" id="KW-0963">Cytoplasm</keyword>
<feature type="repeat" description="WD" evidence="8">
    <location>
        <begin position="285"/>
        <end position="316"/>
    </location>
</feature>
<dbReference type="InterPro" id="IPR011047">
    <property type="entry name" value="Quinoprotein_ADH-like_sf"/>
</dbReference>
<dbReference type="GO" id="GO:0003743">
    <property type="term" value="F:translation initiation factor activity"/>
    <property type="evidence" value="ECO:0007669"/>
    <property type="project" value="UniProtKB-UniRule"/>
</dbReference>
<comment type="subcellular location">
    <subcellularLocation>
        <location evidence="7">Cytoplasm</location>
    </subcellularLocation>
</comment>
<organism evidence="9 10">
    <name type="scientific">Plasmodium ovale curtisi</name>
    <dbReference type="NCBI Taxonomy" id="864141"/>
    <lineage>
        <taxon>Eukaryota</taxon>
        <taxon>Sar</taxon>
        <taxon>Alveolata</taxon>
        <taxon>Apicomplexa</taxon>
        <taxon>Aconoidasida</taxon>
        <taxon>Haemosporida</taxon>
        <taxon>Plasmodiidae</taxon>
        <taxon>Plasmodium</taxon>
        <taxon>Plasmodium (Plasmodium)</taxon>
    </lineage>
</organism>
<protein>
    <recommendedName>
        <fullName evidence="7">Eukaryotic translation initiation factor 3 subunit I</fullName>
        <shortName evidence="7">eIF3i</shortName>
    </recommendedName>
</protein>
<dbReference type="InterPro" id="IPR001680">
    <property type="entry name" value="WD40_rpt"/>
</dbReference>
<evidence type="ECO:0000256" key="1">
    <source>
        <dbReference type="ARBA" id="ARBA00022490"/>
    </source>
</evidence>
<evidence type="ECO:0000256" key="7">
    <source>
        <dbReference type="HAMAP-Rule" id="MF_03008"/>
    </source>
</evidence>
<dbReference type="Gene3D" id="2.130.10.10">
    <property type="entry name" value="YVTN repeat-like/Quinoprotein amine dehydrogenase"/>
    <property type="match status" value="1"/>
</dbReference>
<keyword evidence="5 7" id="KW-0648">Protein biosynthesis</keyword>
<comment type="similarity">
    <text evidence="7">Belongs to the eIF-3 subunit I family.</text>
</comment>
<evidence type="ECO:0000313" key="9">
    <source>
        <dbReference type="EMBL" id="SBS80292.1"/>
    </source>
</evidence>
<dbReference type="PANTHER" id="PTHR19877:SF1">
    <property type="entry name" value="EUKARYOTIC TRANSLATION INITIATION FACTOR 3 SUBUNIT I"/>
    <property type="match status" value="1"/>
</dbReference>
<reference evidence="10" key="1">
    <citation type="submission" date="2016-05" db="EMBL/GenBank/DDBJ databases">
        <authorList>
            <person name="Naeem Raeece"/>
        </authorList>
    </citation>
    <scope>NUCLEOTIDE SEQUENCE [LARGE SCALE GENOMIC DNA]</scope>
</reference>
<evidence type="ECO:0000256" key="4">
    <source>
        <dbReference type="ARBA" id="ARBA00022737"/>
    </source>
</evidence>
<proteinExistence type="inferred from homology"/>
<keyword evidence="4" id="KW-0677">Repeat</keyword>
<feature type="repeat" description="WD" evidence="8">
    <location>
        <begin position="181"/>
        <end position="213"/>
    </location>
</feature>